<reference evidence="10" key="1">
    <citation type="submission" date="2014-07" db="EMBL/GenBank/DDBJ databases">
        <authorList>
            <person name="Martin A.A"/>
            <person name="De Silva N."/>
        </authorList>
    </citation>
    <scope>NUCLEOTIDE SEQUENCE</scope>
</reference>
<dbReference type="WBParaSite" id="SVE_0815200.1">
    <property type="protein sequence ID" value="SVE_0815200.1"/>
    <property type="gene ID" value="SVE_0815200"/>
</dbReference>
<dbReference type="SMART" id="SM00471">
    <property type="entry name" value="HDc"/>
    <property type="match status" value="1"/>
</dbReference>
<dbReference type="InterPro" id="IPR003607">
    <property type="entry name" value="HD/PDEase_dom"/>
</dbReference>
<feature type="compositionally biased region" description="Polar residues" evidence="8">
    <location>
        <begin position="211"/>
        <end position="233"/>
    </location>
</feature>
<feature type="binding site" evidence="5">
    <location>
        <position position="445"/>
    </location>
    <ligand>
        <name>AMP</name>
        <dbReference type="ChEBI" id="CHEBI:456215"/>
    </ligand>
</feature>
<feature type="binding site" evidence="6">
    <location>
        <position position="444"/>
    </location>
    <ligand>
        <name>Zn(2+)</name>
        <dbReference type="ChEBI" id="CHEBI:29105"/>
        <label>1</label>
    </ligand>
</feature>
<protein>
    <recommendedName>
        <fullName evidence="7">Phosphodiesterase</fullName>
        <ecNumber evidence="7">3.1.4.-</ecNumber>
    </recommendedName>
</protein>
<feature type="binding site" evidence="5">
    <location>
        <position position="553"/>
    </location>
    <ligand>
        <name>AMP</name>
        <dbReference type="ChEBI" id="CHEBI:456215"/>
    </ligand>
</feature>
<evidence type="ECO:0000256" key="3">
    <source>
        <dbReference type="ARBA" id="ARBA00022801"/>
    </source>
</evidence>
<evidence type="ECO:0000259" key="9">
    <source>
        <dbReference type="PROSITE" id="PS51845"/>
    </source>
</evidence>
<feature type="domain" description="PDEase" evidence="9">
    <location>
        <begin position="291"/>
        <end position="654"/>
    </location>
</feature>
<keyword evidence="2 6" id="KW-0479">Metal-binding</keyword>
<dbReference type="InterPro" id="IPR036971">
    <property type="entry name" value="PDEase_catalytic_dom_sf"/>
</dbReference>
<feature type="region of interest" description="Disordered" evidence="8">
    <location>
        <begin position="662"/>
        <end position="684"/>
    </location>
</feature>
<organism evidence="10 11">
    <name type="scientific">Strongyloides venezuelensis</name>
    <name type="common">Threadworm</name>
    <dbReference type="NCBI Taxonomy" id="75913"/>
    <lineage>
        <taxon>Eukaryota</taxon>
        <taxon>Metazoa</taxon>
        <taxon>Ecdysozoa</taxon>
        <taxon>Nematoda</taxon>
        <taxon>Chromadorea</taxon>
        <taxon>Rhabditida</taxon>
        <taxon>Tylenchina</taxon>
        <taxon>Panagrolaimomorpha</taxon>
        <taxon>Strongyloidoidea</taxon>
        <taxon>Strongyloididae</taxon>
        <taxon>Strongyloides</taxon>
    </lineage>
</organism>
<accession>A0A0K0FGZ4</accession>
<dbReference type="InterPro" id="IPR023174">
    <property type="entry name" value="PDEase_CS"/>
</dbReference>
<proteinExistence type="inferred from homology"/>
<sequence length="684" mass="78361">MSDKIEKCKKNDSTSNCDEKKCDNLHNLQSTTLSSDNATKYGKCKKCGKEYNCKCCKECFHETPLNLQSTSTQMACITFSTVTNATGLPEVVFEPKGRTKSPLPTTKGDKIVRDMEKATNNNIEIKSVNKVMSNLSISGKTTQGNSQNDNLPSVPQGEGPSGLKKGTIKNVNSEKSQQNVSQHSSSSNRNTSPERVGHAGINDALFIPSDVSGNQRQQPIPSNQPHDNRSNQSRGRIQIVEVVSAAPITINNYQDYVSSQRVCVCTRCGHANSIPIYQNAPFQNAQVRRYPQMERENFVTNLITDIRNDNVLHGLQEWAFPIFQYAYSYPERILSRIAFRIFDNCSLFSDFQINRKKFLNFFCSLESGYWAIPYHNRIHAADVLHACYYLTIHPIEPFNLVNGIDDSGDVKPVEGLPSYRNKSPLFNSMNSIEVMAFYAAAAMHDYDHPGRTNAFMVATNHDMATFYNDRSVLENHHAAMSWRLLCRSENFFLENMNENEFKKFRFLVMEYILATDLRHHFEHINNFTKYQVVQFDVEACRHDTLKLLMKCADICSPLKPNLLHREWTRRIVEEFYCQGDEEKRLGKQVSPFMDRLSPNIEALQHNFIRQMVTPLANALNKQNIFPCLPGLDQPELMINLKYNEQYWYNLINFNVKQFVETNDNGQDGGQESRQEIDRLSRENN</sequence>
<comment type="cofactor">
    <cofactor evidence="7">
        <name>a divalent metal cation</name>
        <dbReference type="ChEBI" id="CHEBI:60240"/>
    </cofactor>
    <text evidence="7">Binds 2 divalent metal cations per subunit. Site 1 may preferentially bind zinc ions, while site 2 has a preference for magnesium and/or manganese ions.</text>
</comment>
<reference evidence="11" key="2">
    <citation type="submission" date="2015-08" db="UniProtKB">
        <authorList>
            <consortium name="WormBaseParasite"/>
        </authorList>
    </citation>
    <scope>IDENTIFICATION</scope>
</reference>
<feature type="compositionally biased region" description="Polar residues" evidence="8">
    <location>
        <begin position="137"/>
        <end position="153"/>
    </location>
</feature>
<feature type="binding site" evidence="5">
    <location>
        <begin position="375"/>
        <end position="379"/>
    </location>
    <ligand>
        <name>AMP</name>
        <dbReference type="ChEBI" id="CHEBI:456215"/>
    </ligand>
</feature>
<dbReference type="CDD" id="cd00077">
    <property type="entry name" value="HDc"/>
    <property type="match status" value="1"/>
</dbReference>
<feature type="binding site" evidence="6">
    <location>
        <position position="553"/>
    </location>
    <ligand>
        <name>Zn(2+)</name>
        <dbReference type="ChEBI" id="CHEBI:29105"/>
        <label>1</label>
    </ligand>
</feature>
<dbReference type="InterPro" id="IPR002073">
    <property type="entry name" value="PDEase_catalytic_dom"/>
</dbReference>
<feature type="binding site" evidence="6">
    <location>
        <position position="445"/>
    </location>
    <ligand>
        <name>Zn(2+)</name>
        <dbReference type="ChEBI" id="CHEBI:29105"/>
        <label>2</label>
    </ligand>
</feature>
<feature type="region of interest" description="Disordered" evidence="8">
    <location>
        <begin position="137"/>
        <end position="197"/>
    </location>
</feature>
<dbReference type="PROSITE" id="PS00126">
    <property type="entry name" value="PDEASE_I_1"/>
    <property type="match status" value="1"/>
</dbReference>
<evidence type="ECO:0000313" key="10">
    <source>
        <dbReference type="Proteomes" id="UP000035680"/>
    </source>
</evidence>
<evidence type="ECO:0000256" key="6">
    <source>
        <dbReference type="PIRSR" id="PIRSR623088-3"/>
    </source>
</evidence>
<dbReference type="Proteomes" id="UP000035680">
    <property type="component" value="Unassembled WGS sequence"/>
</dbReference>
<dbReference type="PROSITE" id="PS51845">
    <property type="entry name" value="PDEASE_I_2"/>
    <property type="match status" value="1"/>
</dbReference>
<dbReference type="Pfam" id="PF00233">
    <property type="entry name" value="PDEase_I"/>
    <property type="match status" value="1"/>
</dbReference>
<feature type="binding site" evidence="6">
    <location>
        <position position="379"/>
    </location>
    <ligand>
        <name>Zn(2+)</name>
        <dbReference type="ChEBI" id="CHEBI:29105"/>
        <label>1</label>
    </ligand>
</feature>
<dbReference type="PRINTS" id="PR00387">
    <property type="entry name" value="PDIESTERASE1"/>
</dbReference>
<evidence type="ECO:0000313" key="11">
    <source>
        <dbReference type="WBParaSite" id="SVE_0815200.1"/>
    </source>
</evidence>
<comment type="similarity">
    <text evidence="1 7">Belongs to the cyclic nucleotide phosphodiesterase family.</text>
</comment>
<dbReference type="InterPro" id="IPR023088">
    <property type="entry name" value="PDEase"/>
</dbReference>
<dbReference type="GO" id="GO:0046872">
    <property type="term" value="F:metal ion binding"/>
    <property type="evidence" value="ECO:0007669"/>
    <property type="project" value="UniProtKB-KW"/>
</dbReference>
<dbReference type="Gene3D" id="1.10.1300.10">
    <property type="entry name" value="3'5'-cyclic nucleotide phosphodiesterase, catalytic domain"/>
    <property type="match status" value="1"/>
</dbReference>
<feature type="compositionally biased region" description="Basic and acidic residues" evidence="8">
    <location>
        <begin position="670"/>
        <end position="684"/>
    </location>
</feature>
<dbReference type="PANTHER" id="PTHR11347">
    <property type="entry name" value="CYCLIC NUCLEOTIDE PHOSPHODIESTERASE"/>
    <property type="match status" value="1"/>
</dbReference>
<dbReference type="STRING" id="75913.A0A0K0FGZ4"/>
<name>A0A0K0FGZ4_STRVS</name>
<evidence type="ECO:0000256" key="5">
    <source>
        <dbReference type="PIRSR" id="PIRSR623088-2"/>
    </source>
</evidence>
<evidence type="ECO:0000256" key="2">
    <source>
        <dbReference type="ARBA" id="ARBA00022723"/>
    </source>
</evidence>
<keyword evidence="10" id="KW-1185">Reference proteome</keyword>
<feature type="region of interest" description="Disordered" evidence="8">
    <location>
        <begin position="209"/>
        <end position="233"/>
    </location>
</feature>
<evidence type="ECO:0000256" key="8">
    <source>
        <dbReference type="SAM" id="MobiDB-lite"/>
    </source>
</evidence>
<feature type="binding site" evidence="5">
    <location>
        <position position="604"/>
    </location>
    <ligand>
        <name>AMP</name>
        <dbReference type="ChEBI" id="CHEBI:456215"/>
    </ligand>
</feature>
<evidence type="ECO:0000256" key="1">
    <source>
        <dbReference type="ARBA" id="ARBA00007648"/>
    </source>
</evidence>
<feature type="active site" description="Proton donor" evidence="4">
    <location>
        <position position="375"/>
    </location>
</feature>
<evidence type="ECO:0000256" key="4">
    <source>
        <dbReference type="PIRSR" id="PIRSR623088-1"/>
    </source>
</evidence>
<dbReference type="AlphaFoldDB" id="A0A0K0FGZ4"/>
<keyword evidence="3 7" id="KW-0378">Hydrolase</keyword>
<dbReference type="SUPFAM" id="SSF109604">
    <property type="entry name" value="HD-domain/PDEase-like"/>
    <property type="match status" value="1"/>
</dbReference>
<dbReference type="GO" id="GO:0004114">
    <property type="term" value="F:3',5'-cyclic-nucleotide phosphodiesterase activity"/>
    <property type="evidence" value="ECO:0007669"/>
    <property type="project" value="InterPro"/>
</dbReference>
<dbReference type="GO" id="GO:0007165">
    <property type="term" value="P:signal transduction"/>
    <property type="evidence" value="ECO:0007669"/>
    <property type="project" value="InterPro"/>
</dbReference>
<evidence type="ECO:0000256" key="7">
    <source>
        <dbReference type="RuleBase" id="RU363067"/>
    </source>
</evidence>
<dbReference type="EC" id="3.1.4.-" evidence="7"/>
<feature type="compositionally biased region" description="Low complexity" evidence="8">
    <location>
        <begin position="176"/>
        <end position="191"/>
    </location>
</feature>
<feature type="binding site" evidence="6">
    <location>
        <position position="445"/>
    </location>
    <ligand>
        <name>Zn(2+)</name>
        <dbReference type="ChEBI" id="CHEBI:29105"/>
        <label>1</label>
    </ligand>
</feature>